<keyword evidence="7" id="KW-1185">Reference proteome</keyword>
<reference evidence="6" key="2">
    <citation type="submission" date="2015-06" db="UniProtKB">
        <authorList>
            <consortium name="EnsemblProtists"/>
        </authorList>
    </citation>
    <scope>IDENTIFICATION</scope>
    <source>
        <strain evidence="6">Pr102</strain>
    </source>
</reference>
<evidence type="ECO:0000256" key="4">
    <source>
        <dbReference type="ARBA" id="ARBA00022729"/>
    </source>
</evidence>
<comment type="similarity">
    <text evidence="2 5">Belongs to the RxLR effector family.</text>
</comment>
<dbReference type="RefSeq" id="XP_067750042.1">
    <property type="nucleotide sequence ID" value="XM_067887457.1"/>
</dbReference>
<comment type="subcellular location">
    <subcellularLocation>
        <location evidence="1 5">Secreted</location>
    </subcellularLocation>
</comment>
<protein>
    <recommendedName>
        <fullName evidence="5">RxLR effector protein</fullName>
    </recommendedName>
</protein>
<dbReference type="InterPro" id="IPR031825">
    <property type="entry name" value="RXLR"/>
</dbReference>
<comment type="domain">
    <text evidence="5">The RxLR-dEER motif acts to carry the protein into the host cell cytoplasm through binding to cell surface phosphatidylinositol-3-phosphate.</text>
</comment>
<keyword evidence="3 5" id="KW-0964">Secreted</keyword>
<dbReference type="OrthoDB" id="122603at2759"/>
<dbReference type="EMBL" id="DS566047">
    <property type="status" value="NOT_ANNOTATED_CDS"/>
    <property type="molecule type" value="Genomic_DNA"/>
</dbReference>
<dbReference type="GeneID" id="94223272"/>
<evidence type="ECO:0000256" key="2">
    <source>
        <dbReference type="ARBA" id="ARBA00010400"/>
    </source>
</evidence>
<evidence type="ECO:0000313" key="6">
    <source>
        <dbReference type="EnsemblProtists" id="Phyra80550"/>
    </source>
</evidence>
<dbReference type="VEuPathDB" id="FungiDB:KRP22_7444"/>
<dbReference type="EnsemblProtists" id="Phyra80550">
    <property type="protein sequence ID" value="Phyra80550"/>
    <property type="gene ID" value="Phyra80550"/>
</dbReference>
<dbReference type="GO" id="GO:0005576">
    <property type="term" value="C:extracellular region"/>
    <property type="evidence" value="ECO:0007669"/>
    <property type="project" value="UniProtKB-SubCell"/>
</dbReference>
<dbReference type="InParanoid" id="H3GTR6"/>
<evidence type="ECO:0000256" key="1">
    <source>
        <dbReference type="ARBA" id="ARBA00004613"/>
    </source>
</evidence>
<accession>H3GTR6</accession>
<dbReference type="Pfam" id="PF16810">
    <property type="entry name" value="RXLR"/>
    <property type="match status" value="1"/>
</dbReference>
<evidence type="ECO:0000313" key="7">
    <source>
        <dbReference type="Proteomes" id="UP000005238"/>
    </source>
</evidence>
<keyword evidence="4 5" id="KW-0732">Signal</keyword>
<organism evidence="6 7">
    <name type="scientific">Phytophthora ramorum</name>
    <name type="common">Sudden oak death agent</name>
    <dbReference type="NCBI Taxonomy" id="164328"/>
    <lineage>
        <taxon>Eukaryota</taxon>
        <taxon>Sar</taxon>
        <taxon>Stramenopiles</taxon>
        <taxon>Oomycota</taxon>
        <taxon>Peronosporomycetes</taxon>
        <taxon>Peronosporales</taxon>
        <taxon>Peronosporaceae</taxon>
        <taxon>Phytophthora</taxon>
    </lineage>
</organism>
<reference evidence="7" key="1">
    <citation type="journal article" date="2006" name="Science">
        <title>Phytophthora genome sequences uncover evolutionary origins and mechanisms of pathogenesis.</title>
        <authorList>
            <person name="Tyler B.M."/>
            <person name="Tripathy S."/>
            <person name="Zhang X."/>
            <person name="Dehal P."/>
            <person name="Jiang R.H."/>
            <person name="Aerts A."/>
            <person name="Arredondo F.D."/>
            <person name="Baxter L."/>
            <person name="Bensasson D."/>
            <person name="Beynon J.L."/>
            <person name="Chapman J."/>
            <person name="Damasceno C.M."/>
            <person name="Dorrance A.E."/>
            <person name="Dou D."/>
            <person name="Dickerman A.W."/>
            <person name="Dubchak I.L."/>
            <person name="Garbelotto M."/>
            <person name="Gijzen M."/>
            <person name="Gordon S.G."/>
            <person name="Govers F."/>
            <person name="Grunwald N.J."/>
            <person name="Huang W."/>
            <person name="Ivors K.L."/>
            <person name="Jones R.W."/>
            <person name="Kamoun S."/>
            <person name="Krampis K."/>
            <person name="Lamour K.H."/>
            <person name="Lee M.K."/>
            <person name="McDonald W.H."/>
            <person name="Medina M."/>
            <person name="Meijer H.J."/>
            <person name="Nordberg E.K."/>
            <person name="Maclean D.J."/>
            <person name="Ospina-Giraldo M.D."/>
            <person name="Morris P.F."/>
            <person name="Phuntumart V."/>
            <person name="Putnam N.H."/>
            <person name="Rash S."/>
            <person name="Rose J.K."/>
            <person name="Sakihama Y."/>
            <person name="Salamov A.A."/>
            <person name="Savidor A."/>
            <person name="Scheuring C.F."/>
            <person name="Smith B.M."/>
            <person name="Sobral B.W."/>
            <person name="Terry A."/>
            <person name="Torto-Alalibo T.A."/>
            <person name="Win J."/>
            <person name="Xu Z."/>
            <person name="Zhang H."/>
            <person name="Grigoriev I.V."/>
            <person name="Rokhsar D.S."/>
            <person name="Boore J.L."/>
        </authorList>
    </citation>
    <scope>NUCLEOTIDE SEQUENCE [LARGE SCALE GENOMIC DNA]</scope>
    <source>
        <strain evidence="7">Pr102</strain>
    </source>
</reference>
<feature type="chain" id="PRO_5028501794" description="RxLR effector protein" evidence="5">
    <location>
        <begin position="21"/>
        <end position="158"/>
    </location>
</feature>
<dbReference type="VEuPathDB" id="FungiDB:KRP23_2691"/>
<sequence>MRGYQVVLLAVAALLASTDAATEIEQSKMAVPETPAWVIPLAAEGNDGAAKRFLRSETTIAEEEADEEERVMPGTAAAEKLIPKLQKVLSNKQLVSQKEETQFALWFVTGRAPGYVAKNILKVDPLSSTGKAIAVYHRYTQWFQQYFSTGGIRFHTSN</sequence>
<evidence type="ECO:0000256" key="3">
    <source>
        <dbReference type="ARBA" id="ARBA00022525"/>
    </source>
</evidence>
<dbReference type="eggNOG" id="ENOG502RGV4">
    <property type="taxonomic scope" value="Eukaryota"/>
</dbReference>
<feature type="signal peptide" evidence="5">
    <location>
        <begin position="1"/>
        <end position="20"/>
    </location>
</feature>
<dbReference type="HOGENOM" id="CLU_1672738_0_0_1"/>
<proteinExistence type="inferred from homology"/>
<dbReference type="AlphaFoldDB" id="H3GTR6"/>
<comment type="function">
    <text evidence="5">Effector that suppresses plant defense responses during pathogen infection.</text>
</comment>
<evidence type="ECO:0000256" key="5">
    <source>
        <dbReference type="RuleBase" id="RU367124"/>
    </source>
</evidence>
<name>H3GTR6_PHYRM</name>
<dbReference type="Proteomes" id="UP000005238">
    <property type="component" value="Unassembled WGS sequence"/>
</dbReference>